<evidence type="ECO:0000256" key="5">
    <source>
        <dbReference type="ARBA" id="ARBA00022989"/>
    </source>
</evidence>
<keyword evidence="5 7" id="KW-1133">Transmembrane helix</keyword>
<proteinExistence type="inferred from homology"/>
<dbReference type="GO" id="GO:0055085">
    <property type="term" value="P:transmembrane transport"/>
    <property type="evidence" value="ECO:0007669"/>
    <property type="project" value="InterPro"/>
</dbReference>
<evidence type="ECO:0000259" key="9">
    <source>
        <dbReference type="Pfam" id="PF21082"/>
    </source>
</evidence>
<name>A0A7V3ZYC0_UNCW3</name>
<evidence type="ECO:0000313" key="12">
    <source>
        <dbReference type="EMBL" id="HGL17975.1"/>
    </source>
</evidence>
<dbReference type="PANTHER" id="PTHR30566">
    <property type="entry name" value="YNAI-RELATED MECHANOSENSITIVE ION CHANNEL"/>
    <property type="match status" value="1"/>
</dbReference>
<dbReference type="InterPro" id="IPR006685">
    <property type="entry name" value="MscS_channel_2nd"/>
</dbReference>
<comment type="similarity">
    <text evidence="2">Belongs to the MscS (TC 1.A.23) family.</text>
</comment>
<evidence type="ECO:0000256" key="3">
    <source>
        <dbReference type="ARBA" id="ARBA00022475"/>
    </source>
</evidence>
<reference evidence="11" key="1">
    <citation type="journal article" date="2020" name="mSystems">
        <title>Genome- and Community-Level Interaction Insights into Carbon Utilization and Element Cycling Functions of Hydrothermarchaeota in Hydrothermal Sediment.</title>
        <authorList>
            <person name="Zhou Z."/>
            <person name="Liu Y."/>
            <person name="Xu W."/>
            <person name="Pan J."/>
            <person name="Luo Z.H."/>
            <person name="Li M."/>
        </authorList>
    </citation>
    <scope>NUCLEOTIDE SEQUENCE [LARGE SCALE GENOMIC DNA]</scope>
    <source>
        <strain evidence="11">SpSt-69</strain>
    </source>
</reference>
<dbReference type="SUPFAM" id="SSF82689">
    <property type="entry name" value="Mechanosensitive channel protein MscS (YggB), C-terminal domain"/>
    <property type="match status" value="1"/>
</dbReference>
<feature type="transmembrane region" description="Helical" evidence="7">
    <location>
        <begin position="131"/>
        <end position="151"/>
    </location>
</feature>
<dbReference type="Pfam" id="PF00924">
    <property type="entry name" value="MS_channel_2nd"/>
    <property type="match status" value="1"/>
</dbReference>
<evidence type="ECO:0000256" key="6">
    <source>
        <dbReference type="ARBA" id="ARBA00023136"/>
    </source>
</evidence>
<keyword evidence="6 7" id="KW-0472">Membrane</keyword>
<feature type="transmembrane region" description="Helical" evidence="7">
    <location>
        <begin position="93"/>
        <end position="119"/>
    </location>
</feature>
<dbReference type="InterPro" id="IPR010920">
    <property type="entry name" value="LSM_dom_sf"/>
</dbReference>
<dbReference type="GO" id="GO:0005886">
    <property type="term" value="C:plasma membrane"/>
    <property type="evidence" value="ECO:0007669"/>
    <property type="project" value="UniProtKB-SubCell"/>
</dbReference>
<feature type="transmembrane region" description="Helical" evidence="7">
    <location>
        <begin position="163"/>
        <end position="185"/>
    </location>
</feature>
<dbReference type="InterPro" id="IPR049142">
    <property type="entry name" value="MS_channel_1st"/>
</dbReference>
<dbReference type="EMBL" id="DTDJ01000043">
    <property type="protein sequence ID" value="HGL17932.1"/>
    <property type="molecule type" value="Genomic_DNA"/>
</dbReference>
<evidence type="ECO:0000259" key="8">
    <source>
        <dbReference type="Pfam" id="PF00924"/>
    </source>
</evidence>
<dbReference type="InterPro" id="IPR049278">
    <property type="entry name" value="MS_channel_C"/>
</dbReference>
<dbReference type="InterPro" id="IPR023408">
    <property type="entry name" value="MscS_beta-dom_sf"/>
</dbReference>
<dbReference type="Gene3D" id="1.10.287.1260">
    <property type="match status" value="1"/>
</dbReference>
<sequence length="350" mass="40200">MQEVLQKIFLGNRVLDYFIASLTFLSGVLIILILKKFLVKSLKVLTEKSKLALKDSIVKNIKKNLLPLSYYGVFYFSLRLLTLHPNLKKLLDIVGGILLTFFGVRILLHIIIGGLDSYLEKQENYETKKKLYTGLFTLIKLIIWALAIFIFLDNAGVKITPLIAGLGIGGITVALASQAILADLFNYFVILFDRPFEAGDFIILDNYMGTVEYIGIKTTRIRSLSGEQLIIPNTHLTNSRILNSQRMEKRRVVFRIGVTYQTSVEKLKEIPQIIEKIIKAIDGTEFDRAHFSSYGDFSLIFEVAYYILSRDYKKYMDIQQEINLRIKEEFEKRGIEFAYPTQTLFVYKAN</sequence>
<dbReference type="EMBL" id="DTDJ01000043">
    <property type="protein sequence ID" value="HGL17975.1"/>
    <property type="molecule type" value="Genomic_DNA"/>
</dbReference>
<evidence type="ECO:0000313" key="11">
    <source>
        <dbReference type="EMBL" id="HGL17932.1"/>
    </source>
</evidence>
<feature type="domain" description="Mechanosensitive ion channel transmembrane helices 2/3" evidence="10">
    <location>
        <begin position="137"/>
        <end position="178"/>
    </location>
</feature>
<comment type="subcellular location">
    <subcellularLocation>
        <location evidence="1">Cell membrane</location>
        <topology evidence="1">Multi-pass membrane protein</topology>
    </subcellularLocation>
</comment>
<dbReference type="PANTHER" id="PTHR30566:SF25">
    <property type="entry name" value="INNER MEMBRANE PROTEIN"/>
    <property type="match status" value="1"/>
</dbReference>
<accession>A0A7V3ZYC0</accession>
<dbReference type="InterPro" id="IPR011014">
    <property type="entry name" value="MscS_channel_TM-2"/>
</dbReference>
<evidence type="ECO:0000256" key="4">
    <source>
        <dbReference type="ARBA" id="ARBA00022692"/>
    </source>
</evidence>
<dbReference type="SUPFAM" id="SSF50182">
    <property type="entry name" value="Sm-like ribonucleoproteins"/>
    <property type="match status" value="1"/>
</dbReference>
<dbReference type="InterPro" id="IPR011066">
    <property type="entry name" value="MscS_channel_C_sf"/>
</dbReference>
<dbReference type="Pfam" id="PF21082">
    <property type="entry name" value="MS_channel_3rd"/>
    <property type="match status" value="1"/>
</dbReference>
<evidence type="ECO:0000256" key="2">
    <source>
        <dbReference type="ARBA" id="ARBA00008017"/>
    </source>
</evidence>
<comment type="caution">
    <text evidence="11">The sequence shown here is derived from an EMBL/GenBank/DDBJ whole genome shotgun (WGS) entry which is preliminary data.</text>
</comment>
<organism evidence="11">
    <name type="scientific">candidate division WOR-3 bacterium</name>
    <dbReference type="NCBI Taxonomy" id="2052148"/>
    <lineage>
        <taxon>Bacteria</taxon>
        <taxon>Bacteria division WOR-3</taxon>
    </lineage>
</organism>
<dbReference type="Gene3D" id="3.30.70.100">
    <property type="match status" value="1"/>
</dbReference>
<dbReference type="AlphaFoldDB" id="A0A7V3ZYC0"/>
<feature type="domain" description="Mechanosensitive ion channel MscS C-terminal" evidence="9">
    <location>
        <begin position="252"/>
        <end position="337"/>
    </location>
</feature>
<feature type="domain" description="Mechanosensitive ion channel MscS" evidence="8">
    <location>
        <begin position="180"/>
        <end position="245"/>
    </location>
</feature>
<keyword evidence="4 7" id="KW-0812">Transmembrane</keyword>
<gene>
    <name evidence="11" type="ORF">ENU66_06370</name>
    <name evidence="12" type="ORF">ENU66_06595</name>
</gene>
<feature type="transmembrane region" description="Helical" evidence="7">
    <location>
        <begin position="14"/>
        <end position="34"/>
    </location>
</feature>
<evidence type="ECO:0000256" key="1">
    <source>
        <dbReference type="ARBA" id="ARBA00004651"/>
    </source>
</evidence>
<keyword evidence="3" id="KW-1003">Cell membrane</keyword>
<evidence type="ECO:0000256" key="7">
    <source>
        <dbReference type="SAM" id="Phobius"/>
    </source>
</evidence>
<dbReference type="Pfam" id="PF21088">
    <property type="entry name" value="MS_channel_1st"/>
    <property type="match status" value="1"/>
</dbReference>
<dbReference type="SUPFAM" id="SSF82861">
    <property type="entry name" value="Mechanosensitive channel protein MscS (YggB), transmembrane region"/>
    <property type="match status" value="1"/>
</dbReference>
<evidence type="ECO:0000259" key="10">
    <source>
        <dbReference type="Pfam" id="PF21088"/>
    </source>
</evidence>
<protein>
    <submittedName>
        <fullName evidence="11">Mechanosensitive ion channel family protein</fullName>
    </submittedName>
</protein>
<dbReference type="Gene3D" id="2.30.30.60">
    <property type="match status" value="1"/>
</dbReference>